<dbReference type="InterPro" id="IPR054513">
    <property type="entry name" value="Dret_0059-like_sensor"/>
</dbReference>
<protein>
    <recommendedName>
        <fullName evidence="1">CHASE domain-containing protein</fullName>
    </recommendedName>
</protein>
<evidence type="ECO:0000313" key="3">
    <source>
        <dbReference type="Proteomes" id="UP001301797"/>
    </source>
</evidence>
<proteinExistence type="predicted"/>
<accession>A0AA97FE53</accession>
<evidence type="ECO:0000313" key="2">
    <source>
        <dbReference type="EMBL" id="WOF17187.1"/>
    </source>
</evidence>
<dbReference type="RefSeq" id="WP_317136648.1">
    <property type="nucleotide sequence ID" value="NZ_CP043875.1"/>
</dbReference>
<dbReference type="EMBL" id="CP043875">
    <property type="protein sequence ID" value="WOF17187.1"/>
    <property type="molecule type" value="Genomic_DNA"/>
</dbReference>
<dbReference type="Proteomes" id="UP001301797">
    <property type="component" value="Chromosome"/>
</dbReference>
<dbReference type="Gene3D" id="3.30.450.20">
    <property type="entry name" value="PAS domain"/>
    <property type="match status" value="1"/>
</dbReference>
<dbReference type="AlphaFoldDB" id="A0AA97FE53"/>
<dbReference type="InterPro" id="IPR006189">
    <property type="entry name" value="CHASE_dom"/>
</dbReference>
<dbReference type="PROSITE" id="PS50839">
    <property type="entry name" value="CHASE"/>
    <property type="match status" value="1"/>
</dbReference>
<feature type="domain" description="CHASE" evidence="1">
    <location>
        <begin position="126"/>
        <end position="216"/>
    </location>
</feature>
<name>A0AA97FE53_9EURY</name>
<dbReference type="Pfam" id="PF22309">
    <property type="entry name" value="HK-GC-Chemotax_sensor"/>
    <property type="match status" value="1"/>
</dbReference>
<dbReference type="GeneID" id="85230725"/>
<gene>
    <name evidence="2" type="ORF">F1737_11105</name>
</gene>
<reference evidence="2 3" key="1">
    <citation type="submission" date="2019-09" db="EMBL/GenBank/DDBJ databases">
        <title>The complete genome of Methanoplanus sp. FWC-SCC4.</title>
        <authorList>
            <person name="Chen S.-C."/>
            <person name="Zhou Y.-Z."/>
            <person name="Lai M.-C."/>
        </authorList>
    </citation>
    <scope>NUCLEOTIDE SEQUENCE [LARGE SCALE GENOMIC DNA]</scope>
    <source>
        <strain evidence="2 3">FWC-SCC4</strain>
    </source>
</reference>
<dbReference type="PROSITE" id="PS51257">
    <property type="entry name" value="PROKAR_LIPOPROTEIN"/>
    <property type="match status" value="1"/>
</dbReference>
<dbReference type="KEGG" id="mefw:F1737_11105"/>
<sequence>MRKGLNILFIAVVAALFVFSAGCTSGTKNPAGAQIKFVDSLDTPMQASLSALQGDVFAEIESLFMNARDCGAYAGENYSNTGTDTDKNTYLKSEMSAKVAGNKNILTVAYIGNDGILKEIVPESEDILSGDSLTYQDSVVLMNKEKVPMLTDLFELKQGGYAAAVYYPVFSKDSYQGFISITFSPETLLSEYALSLKEDTGFEVMALQTDGVILYDPDEKETGTPTFDNPAYNDFPDIVRAAEKIVKEWSGSAEYSYYSTGTDETVKKRLYWTTVSAGNNEWRIMAVMDM</sequence>
<dbReference type="GO" id="GO:0003824">
    <property type="term" value="F:catalytic activity"/>
    <property type="evidence" value="ECO:0007669"/>
    <property type="project" value="UniProtKB-ARBA"/>
</dbReference>
<keyword evidence="3" id="KW-1185">Reference proteome</keyword>
<evidence type="ECO:0000259" key="1">
    <source>
        <dbReference type="PROSITE" id="PS50839"/>
    </source>
</evidence>
<organism evidence="2 3">
    <name type="scientific">Methanochimaera problematica</name>
    <dbReference type="NCBI Taxonomy" id="2609417"/>
    <lineage>
        <taxon>Archaea</taxon>
        <taxon>Methanobacteriati</taxon>
        <taxon>Methanobacteriota</taxon>
        <taxon>Stenosarchaea group</taxon>
        <taxon>Methanomicrobia</taxon>
        <taxon>Methanomicrobiales</taxon>
        <taxon>Methanomicrobiaceae</taxon>
        <taxon>Methanochimaera</taxon>
    </lineage>
</organism>